<gene>
    <name evidence="12" type="ORF">L207DRAFT_512801</name>
</gene>
<dbReference type="InterPro" id="IPR036259">
    <property type="entry name" value="MFS_trans_sf"/>
</dbReference>
<evidence type="ECO:0000256" key="9">
    <source>
        <dbReference type="SAM" id="MobiDB-lite"/>
    </source>
</evidence>
<evidence type="ECO:0000256" key="3">
    <source>
        <dbReference type="ARBA" id="ARBA00022448"/>
    </source>
</evidence>
<accession>A0A2J6RMS9</accession>
<keyword evidence="5 10" id="KW-0812">Transmembrane</keyword>
<feature type="region of interest" description="Disordered" evidence="9">
    <location>
        <begin position="1"/>
        <end position="70"/>
    </location>
</feature>
<feature type="transmembrane region" description="Helical" evidence="10">
    <location>
        <begin position="188"/>
        <end position="213"/>
    </location>
</feature>
<evidence type="ECO:0000256" key="2">
    <source>
        <dbReference type="ARBA" id="ARBA00007520"/>
    </source>
</evidence>
<keyword evidence="4" id="KW-1003">Cell membrane</keyword>
<feature type="transmembrane region" description="Helical" evidence="10">
    <location>
        <begin position="248"/>
        <end position="271"/>
    </location>
</feature>
<dbReference type="EMBL" id="KZ613946">
    <property type="protein sequence ID" value="PMD39831.1"/>
    <property type="molecule type" value="Genomic_DNA"/>
</dbReference>
<feature type="transmembrane region" description="Helical" evidence="10">
    <location>
        <begin position="220"/>
        <end position="242"/>
    </location>
</feature>
<dbReference type="OrthoDB" id="10021397at2759"/>
<evidence type="ECO:0000256" key="1">
    <source>
        <dbReference type="ARBA" id="ARBA00004651"/>
    </source>
</evidence>
<dbReference type="AlphaFoldDB" id="A0A2J6RMS9"/>
<proteinExistence type="inferred from homology"/>
<dbReference type="Proteomes" id="UP000235786">
    <property type="component" value="Unassembled WGS sequence"/>
</dbReference>
<evidence type="ECO:0000256" key="6">
    <source>
        <dbReference type="ARBA" id="ARBA00022989"/>
    </source>
</evidence>
<comment type="subcellular location">
    <subcellularLocation>
        <location evidence="1">Cell membrane</location>
        <topology evidence="1">Multi-pass membrane protein</topology>
    </subcellularLocation>
</comment>
<keyword evidence="6 10" id="KW-1133">Transmembrane helix</keyword>
<dbReference type="PRINTS" id="PR01036">
    <property type="entry name" value="TCRTETB"/>
</dbReference>
<feature type="transmembrane region" description="Helical" evidence="10">
    <location>
        <begin position="424"/>
        <end position="443"/>
    </location>
</feature>
<evidence type="ECO:0000256" key="4">
    <source>
        <dbReference type="ARBA" id="ARBA00022475"/>
    </source>
</evidence>
<feature type="compositionally biased region" description="Polar residues" evidence="9">
    <location>
        <begin position="1"/>
        <end position="27"/>
    </location>
</feature>
<keyword evidence="13" id="KW-1185">Reference proteome</keyword>
<evidence type="ECO:0000313" key="12">
    <source>
        <dbReference type="EMBL" id="PMD39831.1"/>
    </source>
</evidence>
<feature type="transmembrane region" description="Helical" evidence="10">
    <location>
        <begin position="559"/>
        <end position="581"/>
    </location>
</feature>
<feature type="transmembrane region" description="Helical" evidence="10">
    <location>
        <begin position="488"/>
        <end position="507"/>
    </location>
</feature>
<evidence type="ECO:0000256" key="8">
    <source>
        <dbReference type="ARBA" id="ARBA00023180"/>
    </source>
</evidence>
<dbReference type="Pfam" id="PF07690">
    <property type="entry name" value="MFS_1"/>
    <property type="match status" value="1"/>
</dbReference>
<dbReference type="SUPFAM" id="SSF103473">
    <property type="entry name" value="MFS general substrate transporter"/>
    <property type="match status" value="2"/>
</dbReference>
<reference evidence="12 13" key="1">
    <citation type="submission" date="2016-04" db="EMBL/GenBank/DDBJ databases">
        <title>A degradative enzymes factory behind the ericoid mycorrhizal symbiosis.</title>
        <authorList>
            <consortium name="DOE Joint Genome Institute"/>
            <person name="Martino E."/>
            <person name="Morin E."/>
            <person name="Grelet G."/>
            <person name="Kuo A."/>
            <person name="Kohler A."/>
            <person name="Daghino S."/>
            <person name="Barry K."/>
            <person name="Choi C."/>
            <person name="Cichocki N."/>
            <person name="Clum A."/>
            <person name="Copeland A."/>
            <person name="Hainaut M."/>
            <person name="Haridas S."/>
            <person name="Labutti K."/>
            <person name="Lindquist E."/>
            <person name="Lipzen A."/>
            <person name="Khouja H.-R."/>
            <person name="Murat C."/>
            <person name="Ohm R."/>
            <person name="Olson A."/>
            <person name="Spatafora J."/>
            <person name="Veneault-Fourrey C."/>
            <person name="Henrissat B."/>
            <person name="Grigoriev I."/>
            <person name="Martin F."/>
            <person name="Perotto S."/>
        </authorList>
    </citation>
    <scope>NUCLEOTIDE SEQUENCE [LARGE SCALE GENOMIC DNA]</scope>
    <source>
        <strain evidence="12 13">F</strain>
    </source>
</reference>
<feature type="transmembrane region" description="Helical" evidence="10">
    <location>
        <begin position="365"/>
        <end position="386"/>
    </location>
</feature>
<dbReference type="PROSITE" id="PS50850">
    <property type="entry name" value="MFS"/>
    <property type="match status" value="1"/>
</dbReference>
<dbReference type="GO" id="GO:0005886">
    <property type="term" value="C:plasma membrane"/>
    <property type="evidence" value="ECO:0007669"/>
    <property type="project" value="UniProtKB-SubCell"/>
</dbReference>
<name>A0A2J6RMS9_HYAVF</name>
<feature type="transmembrane region" description="Helical" evidence="10">
    <location>
        <begin position="133"/>
        <end position="151"/>
    </location>
</feature>
<feature type="compositionally biased region" description="Basic and acidic residues" evidence="9">
    <location>
        <begin position="29"/>
        <end position="39"/>
    </location>
</feature>
<feature type="transmembrane region" description="Helical" evidence="10">
    <location>
        <begin position="291"/>
        <end position="312"/>
    </location>
</feature>
<keyword evidence="7 10" id="KW-0472">Membrane</keyword>
<dbReference type="Gene3D" id="1.20.1250.20">
    <property type="entry name" value="MFS general substrate transporter like domains"/>
    <property type="match status" value="2"/>
</dbReference>
<dbReference type="FunFam" id="1.20.1250.20:FF:000196">
    <property type="entry name" value="MFS toxin efflux pump (AflT)"/>
    <property type="match status" value="1"/>
</dbReference>
<protein>
    <submittedName>
        <fullName evidence="12">MFS general substrate transporter</fullName>
    </submittedName>
</protein>
<evidence type="ECO:0000259" key="11">
    <source>
        <dbReference type="PROSITE" id="PS50850"/>
    </source>
</evidence>
<feature type="transmembrane region" description="Helical" evidence="10">
    <location>
        <begin position="455"/>
        <end position="476"/>
    </location>
</feature>
<sequence length="596" mass="63807">MASSSEKPATMTYDSASDTLKSASPSVNEKAREADDSVREGSQSPDPEPTVSKEARVSTDSGLRKVHSTTKDVQDELTRVMTSGEGVEYPTGVKLSLITLALCLSVFLMALDNTIIATAIPKITDQFHSLADVGWYGSAYLLTTASFQLLFGKFYTFFSIKYVYLTAIGIFELGSLICGIAPNSIALILGRAIAGLGSAGIFSGALIIVAYSVPLVKRPMYTGFIGAMYGIASVAGPLLGGVFTDKATWRWCFFINLPIGAITMLVILIFFKAPERAAVANLGWKERIKEFDLYGTAFFIPAIISLLLALQWGGTKYAWSSWRIILLFVFFAVLIAIFVSIQFWKQDTATIPPKMMKKRSMWAAAMYSFCVGSFFLLLVYFLPIWFQAVKGASAVKSGIMNLPMVLSLVLVSIISGIGVTLVGYYAPLMIVSSILAATGAGMLSTFKPDSGHAMWIGYQCLTGVGIGLGMQQPLIAVQTVLDISQVPVGTSVIIFVQTLGGALFVSVGQNVFTNKLITDLAKYAPSVDPKIVLSTGATSIQQTIAKADLPGVTLAYNNALTHAFLVAAIMAAFTFVGSAAIEWKSVKGKKIEVGAA</sequence>
<dbReference type="PANTHER" id="PTHR23501">
    <property type="entry name" value="MAJOR FACILITATOR SUPERFAMILY"/>
    <property type="match status" value="1"/>
</dbReference>
<keyword evidence="8" id="KW-0325">Glycoprotein</keyword>
<feature type="transmembrane region" description="Helical" evidence="10">
    <location>
        <begin position="163"/>
        <end position="182"/>
    </location>
</feature>
<evidence type="ECO:0000256" key="10">
    <source>
        <dbReference type="SAM" id="Phobius"/>
    </source>
</evidence>
<evidence type="ECO:0000256" key="7">
    <source>
        <dbReference type="ARBA" id="ARBA00023136"/>
    </source>
</evidence>
<dbReference type="PANTHER" id="PTHR23501:SF199">
    <property type="entry name" value="MFS EFFLUX TRANSPORTER INPD-RELATED"/>
    <property type="match status" value="1"/>
</dbReference>
<dbReference type="InterPro" id="IPR011701">
    <property type="entry name" value="MFS"/>
</dbReference>
<evidence type="ECO:0000313" key="13">
    <source>
        <dbReference type="Proteomes" id="UP000235786"/>
    </source>
</evidence>
<feature type="transmembrane region" description="Helical" evidence="10">
    <location>
        <begin position="324"/>
        <end position="344"/>
    </location>
</feature>
<comment type="similarity">
    <text evidence="2">Belongs to the major facilitator superfamily. TCR/Tet family.</text>
</comment>
<dbReference type="InterPro" id="IPR020846">
    <property type="entry name" value="MFS_dom"/>
</dbReference>
<dbReference type="CDD" id="cd17502">
    <property type="entry name" value="MFS_Azr1_MDR_like"/>
    <property type="match status" value="1"/>
</dbReference>
<feature type="transmembrane region" description="Helical" evidence="10">
    <location>
        <begin position="398"/>
        <end position="417"/>
    </location>
</feature>
<keyword evidence="3" id="KW-0813">Transport</keyword>
<organism evidence="12 13">
    <name type="scientific">Hyaloscypha variabilis (strain UAMH 11265 / GT02V1 / F)</name>
    <name type="common">Meliniomyces variabilis</name>
    <dbReference type="NCBI Taxonomy" id="1149755"/>
    <lineage>
        <taxon>Eukaryota</taxon>
        <taxon>Fungi</taxon>
        <taxon>Dikarya</taxon>
        <taxon>Ascomycota</taxon>
        <taxon>Pezizomycotina</taxon>
        <taxon>Leotiomycetes</taxon>
        <taxon>Helotiales</taxon>
        <taxon>Hyaloscyphaceae</taxon>
        <taxon>Hyaloscypha</taxon>
        <taxon>Hyaloscypha variabilis</taxon>
    </lineage>
</organism>
<evidence type="ECO:0000256" key="5">
    <source>
        <dbReference type="ARBA" id="ARBA00022692"/>
    </source>
</evidence>
<feature type="transmembrane region" description="Helical" evidence="10">
    <location>
        <begin position="97"/>
        <end position="121"/>
    </location>
</feature>
<dbReference type="GO" id="GO:0022857">
    <property type="term" value="F:transmembrane transporter activity"/>
    <property type="evidence" value="ECO:0007669"/>
    <property type="project" value="InterPro"/>
</dbReference>
<dbReference type="FunFam" id="1.20.1250.20:FF:000489">
    <property type="entry name" value="MFS general substrate transporter"/>
    <property type="match status" value="1"/>
</dbReference>
<feature type="domain" description="Major facilitator superfamily (MFS) profile" evidence="11">
    <location>
        <begin position="98"/>
        <end position="586"/>
    </location>
</feature>
<dbReference type="FunFam" id="1.20.1720.10:FF:000012">
    <property type="entry name" value="MFS toxin efflux pump (AflT)"/>
    <property type="match status" value="1"/>
</dbReference>